<dbReference type="GO" id="GO:0046540">
    <property type="term" value="C:U4/U6 x U5 tri-snRNP complex"/>
    <property type="evidence" value="ECO:0007669"/>
    <property type="project" value="UniProtKB-UniRule"/>
</dbReference>
<dbReference type="PANTHER" id="PTHR15588">
    <property type="entry name" value="LSM1"/>
    <property type="match status" value="1"/>
</dbReference>
<evidence type="ECO:0000256" key="6">
    <source>
        <dbReference type="ARBA" id="ARBA00022990"/>
    </source>
</evidence>
<dbReference type="CDD" id="cd01727">
    <property type="entry name" value="LSm8"/>
    <property type="match status" value="1"/>
</dbReference>
<evidence type="ECO:0000313" key="15">
    <source>
        <dbReference type="Ensembl" id="ENSCLMP00005040241.1"/>
    </source>
</evidence>
<evidence type="ECO:0000256" key="12">
    <source>
        <dbReference type="ARBA" id="ARBA00067760"/>
    </source>
</evidence>
<keyword evidence="4 13" id="KW-0747">Spliceosome</keyword>
<comment type="subcellular location">
    <subcellularLocation>
        <location evidence="1 13">Nucleus</location>
    </subcellularLocation>
</comment>
<reference evidence="15" key="1">
    <citation type="submission" date="2025-08" db="UniProtKB">
        <authorList>
            <consortium name="Ensembl"/>
        </authorList>
    </citation>
    <scope>IDENTIFICATION</scope>
</reference>
<dbReference type="Pfam" id="PF01423">
    <property type="entry name" value="LSM"/>
    <property type="match status" value="1"/>
</dbReference>
<keyword evidence="7 13" id="KW-0508">mRNA splicing</keyword>
<evidence type="ECO:0000256" key="10">
    <source>
        <dbReference type="ARBA" id="ARBA00056431"/>
    </source>
</evidence>
<feature type="domain" description="Sm" evidence="14">
    <location>
        <begin position="11"/>
        <end position="73"/>
    </location>
</feature>
<dbReference type="GO" id="GO:0071011">
    <property type="term" value="C:precatalytic spliceosome"/>
    <property type="evidence" value="ECO:0007669"/>
    <property type="project" value="TreeGrafter"/>
</dbReference>
<dbReference type="SMART" id="SM00651">
    <property type="entry name" value="Sm"/>
    <property type="match status" value="1"/>
</dbReference>
<evidence type="ECO:0000256" key="4">
    <source>
        <dbReference type="ARBA" id="ARBA00022728"/>
    </source>
</evidence>
<protein>
    <recommendedName>
        <fullName evidence="12 13">U6 snRNA-associated Sm-like protein LSm8</fullName>
    </recommendedName>
</protein>
<dbReference type="GO" id="GO:0000398">
    <property type="term" value="P:mRNA splicing, via spliceosome"/>
    <property type="evidence" value="ECO:0007669"/>
    <property type="project" value="UniProtKB-UniRule"/>
</dbReference>
<dbReference type="InterPro" id="IPR010920">
    <property type="entry name" value="LSM_dom_sf"/>
</dbReference>
<dbReference type="GO" id="GO:0005688">
    <property type="term" value="C:U6 snRNP"/>
    <property type="evidence" value="ECO:0007669"/>
    <property type="project" value="UniProtKB-UniRule"/>
</dbReference>
<evidence type="ECO:0000256" key="11">
    <source>
        <dbReference type="ARBA" id="ARBA00063389"/>
    </source>
</evidence>
<comment type="subunit">
    <text evidence="11">Component of the precatalytic spliceosome (spliceosome B complex). Component of the U4/U6-U5 tri-snRNP complex, a building block of the precatalytic spliceosome (spliceosome B complex). The U4/U6-U5 tri-snRNP complex is composed of the U4, U6 and U5 snRNAs and at least PRPF3, PRPF4, PRPF6, PRPF8, PRPF31, SNRNP200, TXNL4A, SNRNP40, SNRPB, SNRPD1, SNRPD2, SNRPD3, SNRPE, SNRPF, SNRPG, DDX23, CD2BP2, PPIH, SNU13, EFTUD2, SART1 and USP39, plus LSM2, LSM3, LSM4, LSM5, LSM6, LSM7 and LSM8. LSM2, LSM3, LSM4, LSM5, LSM6, LSM7 and LSM8 form a heptameric, ring-shaped subcomplex (the LSM2-8 complex) that is part of the U4/U6-U5 tri-snRNP complex and the precatalytic spliceosome.</text>
</comment>
<evidence type="ECO:0000256" key="9">
    <source>
        <dbReference type="ARBA" id="ARBA00023274"/>
    </source>
</evidence>
<dbReference type="SUPFAM" id="SSF50182">
    <property type="entry name" value="Sm-like ribonucleoproteins"/>
    <property type="match status" value="1"/>
</dbReference>
<dbReference type="AlphaFoldDB" id="A0A8C3AD97"/>
<name>A0A8C3AD97_CYCLU</name>
<dbReference type="InterPro" id="IPR001163">
    <property type="entry name" value="Sm_dom_euk/arc"/>
</dbReference>
<evidence type="ECO:0000313" key="16">
    <source>
        <dbReference type="Proteomes" id="UP000694565"/>
    </source>
</evidence>
<evidence type="ECO:0000256" key="3">
    <source>
        <dbReference type="ARBA" id="ARBA00022664"/>
    </source>
</evidence>
<dbReference type="Proteomes" id="UP000694565">
    <property type="component" value="Unplaced"/>
</dbReference>
<keyword evidence="8 13" id="KW-0539">Nucleus</keyword>
<dbReference type="GeneTree" id="ENSGT00730000111212"/>
<comment type="subunit">
    <text evidence="13">LSm subunits form a heteromer with a doughnut shape.</text>
</comment>
<evidence type="ECO:0000256" key="13">
    <source>
        <dbReference type="RuleBase" id="RU365048"/>
    </source>
</evidence>
<dbReference type="InterPro" id="IPR034103">
    <property type="entry name" value="Lsm8"/>
</dbReference>
<gene>
    <name evidence="13" type="primary">LSM8</name>
    <name evidence="15" type="synonym">lsm8</name>
</gene>
<organism evidence="15 16">
    <name type="scientific">Cyclopterus lumpus</name>
    <name type="common">Lumpsucker</name>
    <dbReference type="NCBI Taxonomy" id="8103"/>
    <lineage>
        <taxon>Eukaryota</taxon>
        <taxon>Metazoa</taxon>
        <taxon>Chordata</taxon>
        <taxon>Craniata</taxon>
        <taxon>Vertebrata</taxon>
        <taxon>Euteleostomi</taxon>
        <taxon>Actinopterygii</taxon>
        <taxon>Neopterygii</taxon>
        <taxon>Teleostei</taxon>
        <taxon>Neoteleostei</taxon>
        <taxon>Acanthomorphata</taxon>
        <taxon>Eupercaria</taxon>
        <taxon>Perciformes</taxon>
        <taxon>Cottioidei</taxon>
        <taxon>Cottales</taxon>
        <taxon>Cyclopteridae</taxon>
        <taxon>Cyclopterus</taxon>
    </lineage>
</organism>
<sequence>MCLLQLCVCCTFLTGCVYVVFYDIIGTLKGFDQTINLILDESHERVFSSSQGVEQVVLGLYIVRGDNVAVIGEIDEETDSNLDLGNIRAEPLNSVAH</sequence>
<accession>A0A8C3AD97</accession>
<dbReference type="GO" id="GO:0030217">
    <property type="term" value="P:T cell differentiation"/>
    <property type="evidence" value="ECO:0007669"/>
    <property type="project" value="Ensembl"/>
</dbReference>
<keyword evidence="3 13" id="KW-0507">mRNA processing</keyword>
<dbReference type="Ensembl" id="ENSCLMT00005041744.1">
    <property type="protein sequence ID" value="ENSCLMP00005040241.1"/>
    <property type="gene ID" value="ENSCLMG00005018950.1"/>
</dbReference>
<evidence type="ECO:0000256" key="1">
    <source>
        <dbReference type="ARBA" id="ARBA00004123"/>
    </source>
</evidence>
<dbReference type="GO" id="GO:0003729">
    <property type="term" value="F:mRNA binding"/>
    <property type="evidence" value="ECO:0007669"/>
    <property type="project" value="TreeGrafter"/>
</dbReference>
<evidence type="ECO:0000259" key="14">
    <source>
        <dbReference type="SMART" id="SM00651"/>
    </source>
</evidence>
<keyword evidence="16" id="KW-1185">Reference proteome</keyword>
<dbReference type="InterPro" id="IPR044642">
    <property type="entry name" value="PTHR15588"/>
</dbReference>
<keyword evidence="5 13" id="KW-0694">RNA-binding</keyword>
<dbReference type="Gene3D" id="2.30.30.100">
    <property type="match status" value="1"/>
</dbReference>
<dbReference type="FunFam" id="2.30.30.100:FF:000022">
    <property type="entry name" value="U6 snRNA-associated Sm-like protein LSm8"/>
    <property type="match status" value="1"/>
</dbReference>
<comment type="function">
    <text evidence="13">Plays role in pre-mRNA splicing as component of the U4/U6-U5 tri-snRNP complex that is involved in spliceosome assembly, and as component of the precatalytic spliceosome (spliceosome B complex). The heptameric LSM2-8 complex binds specifically to the 3'-terminal U-tract of U6 snRNA.</text>
</comment>
<keyword evidence="9 13" id="KW-0687">Ribonucleoprotein</keyword>
<comment type="function">
    <text evidence="10">Plays a role in pre-mRNA splicing as component of the U4/U6-U5 tri-snRNP complex that is involved in spliceosome assembly, and as component of the precatalytic spliceosome (spliceosome B complex). The heptameric LSM2-8 complex binds specifically to the 3'-terminal U-tract of U6 snRNA.</text>
</comment>
<comment type="similarity">
    <text evidence="2 13">Belongs to the snRNP Sm proteins family.</text>
</comment>
<evidence type="ECO:0000256" key="8">
    <source>
        <dbReference type="ARBA" id="ARBA00023242"/>
    </source>
</evidence>
<proteinExistence type="inferred from homology"/>
<dbReference type="PANTHER" id="PTHR15588:SF9">
    <property type="entry name" value="U6 SNRNA-ASSOCIATED SM-LIKE PROTEIN LSM8"/>
    <property type="match status" value="1"/>
</dbReference>
<keyword evidence="6" id="KW-0007">Acetylation</keyword>
<evidence type="ECO:0000256" key="5">
    <source>
        <dbReference type="ARBA" id="ARBA00022884"/>
    </source>
</evidence>
<evidence type="ECO:0000256" key="2">
    <source>
        <dbReference type="ARBA" id="ARBA00006850"/>
    </source>
</evidence>
<evidence type="ECO:0000256" key="7">
    <source>
        <dbReference type="ARBA" id="ARBA00023187"/>
    </source>
</evidence>
<reference evidence="15" key="2">
    <citation type="submission" date="2025-09" db="UniProtKB">
        <authorList>
            <consortium name="Ensembl"/>
        </authorList>
    </citation>
    <scope>IDENTIFICATION</scope>
</reference>